<gene>
    <name evidence="2" type="ORF">EV380_1897</name>
</gene>
<proteinExistence type="predicted"/>
<dbReference type="Gene3D" id="3.40.190.10">
    <property type="entry name" value="Periplasmic binding protein-like II"/>
    <property type="match status" value="1"/>
</dbReference>
<evidence type="ECO:0000313" key="3">
    <source>
        <dbReference type="Proteomes" id="UP000292685"/>
    </source>
</evidence>
<reference evidence="2 3" key="1">
    <citation type="submission" date="2019-02" db="EMBL/GenBank/DDBJ databases">
        <title>Sequencing the genomes of 1000 actinobacteria strains.</title>
        <authorList>
            <person name="Klenk H.-P."/>
        </authorList>
    </citation>
    <scope>NUCLEOTIDE SEQUENCE [LARGE SCALE GENOMIC DNA]</scope>
    <source>
        <strain evidence="2 3">DSM 17364</strain>
    </source>
</reference>
<evidence type="ECO:0000313" key="2">
    <source>
        <dbReference type="EMBL" id="RZU62304.1"/>
    </source>
</evidence>
<dbReference type="RefSeq" id="WP_130450938.1">
    <property type="nucleotide sequence ID" value="NZ_SHLA01000001.1"/>
</dbReference>
<dbReference type="InterPro" id="IPR001638">
    <property type="entry name" value="Solute-binding_3/MltF_N"/>
</dbReference>
<dbReference type="AlphaFoldDB" id="A0A4Q8ADS7"/>
<protein>
    <recommendedName>
        <fullName evidence="1">Solute-binding protein family 3/N-terminal domain-containing protein</fullName>
    </recommendedName>
</protein>
<feature type="domain" description="Solute-binding protein family 3/N-terminal" evidence="1">
    <location>
        <begin position="72"/>
        <end position="171"/>
    </location>
</feature>
<dbReference type="OrthoDB" id="6150901at2"/>
<dbReference type="SUPFAM" id="SSF53850">
    <property type="entry name" value="Periplasmic binding protein-like II"/>
    <property type="match status" value="1"/>
</dbReference>
<keyword evidence="3" id="KW-1185">Reference proteome</keyword>
<accession>A0A4Q8ADS7</accession>
<organism evidence="2 3">
    <name type="scientific">Zhihengliuella halotolerans</name>
    <dbReference type="NCBI Taxonomy" id="370736"/>
    <lineage>
        <taxon>Bacteria</taxon>
        <taxon>Bacillati</taxon>
        <taxon>Actinomycetota</taxon>
        <taxon>Actinomycetes</taxon>
        <taxon>Micrococcales</taxon>
        <taxon>Micrococcaceae</taxon>
        <taxon>Zhihengliuella</taxon>
    </lineage>
</organism>
<dbReference type="Proteomes" id="UP000292685">
    <property type="component" value="Unassembled WGS sequence"/>
</dbReference>
<sequence length="178" mass="18553">MLTGADANGPHKFVQLFFALVLLLILSGCGVSIPADPDGTLDSVRGGTLRVGAVPNGEFVEVSGPAGPRGAVGEEQVSGSEVDLVRGFADELGAGIEFYVAGEEELVRRFDDGSVHLVIGGLTDKTPWESDAGVTRPYAERVLGGQKRKLVMLVPPGENAFTSELERFLDASAAGAAR</sequence>
<dbReference type="Pfam" id="PF00497">
    <property type="entry name" value="SBP_bac_3"/>
    <property type="match status" value="1"/>
</dbReference>
<name>A0A4Q8ADS7_9MICC</name>
<dbReference type="EMBL" id="SHLA01000001">
    <property type="protein sequence ID" value="RZU62304.1"/>
    <property type="molecule type" value="Genomic_DNA"/>
</dbReference>
<evidence type="ECO:0000259" key="1">
    <source>
        <dbReference type="Pfam" id="PF00497"/>
    </source>
</evidence>
<comment type="caution">
    <text evidence="2">The sequence shown here is derived from an EMBL/GenBank/DDBJ whole genome shotgun (WGS) entry which is preliminary data.</text>
</comment>